<dbReference type="Proteomes" id="UP001500822">
    <property type="component" value="Unassembled WGS sequence"/>
</dbReference>
<accession>A0ABP8Z3G7</accession>
<comment type="caution">
    <text evidence="3">The sequence shown here is derived from an EMBL/GenBank/DDBJ whole genome shotgun (WGS) entry which is preliminary data.</text>
</comment>
<evidence type="ECO:0000313" key="3">
    <source>
        <dbReference type="EMBL" id="GAA4745563.1"/>
    </source>
</evidence>
<evidence type="ECO:0000313" key="4">
    <source>
        <dbReference type="Proteomes" id="UP001500822"/>
    </source>
</evidence>
<name>A0ABP8Z3G7_9ACTN</name>
<evidence type="ECO:0000256" key="1">
    <source>
        <dbReference type="SAM" id="MobiDB-lite"/>
    </source>
</evidence>
<gene>
    <name evidence="3" type="ORF">GCM10023217_13330</name>
</gene>
<feature type="chain" id="PRO_5045320209" evidence="2">
    <location>
        <begin position="33"/>
        <end position="346"/>
    </location>
</feature>
<dbReference type="EMBL" id="BAABIE010000005">
    <property type="protein sequence ID" value="GAA4745563.1"/>
    <property type="molecule type" value="Genomic_DNA"/>
</dbReference>
<reference evidence="4" key="1">
    <citation type="journal article" date="2019" name="Int. J. Syst. Evol. Microbiol.">
        <title>The Global Catalogue of Microorganisms (GCM) 10K type strain sequencing project: providing services to taxonomists for standard genome sequencing and annotation.</title>
        <authorList>
            <consortium name="The Broad Institute Genomics Platform"/>
            <consortium name="The Broad Institute Genome Sequencing Center for Infectious Disease"/>
            <person name="Wu L."/>
            <person name="Ma J."/>
        </authorList>
    </citation>
    <scope>NUCLEOTIDE SEQUENCE [LARGE SCALE GENOMIC DNA]</scope>
    <source>
        <strain evidence="4">JCM 18077</strain>
    </source>
</reference>
<keyword evidence="4" id="KW-1185">Reference proteome</keyword>
<keyword evidence="2" id="KW-0732">Signal</keyword>
<feature type="signal peptide" evidence="2">
    <location>
        <begin position="1"/>
        <end position="32"/>
    </location>
</feature>
<evidence type="ECO:0000256" key="2">
    <source>
        <dbReference type="SAM" id="SignalP"/>
    </source>
</evidence>
<protein>
    <submittedName>
        <fullName evidence="3">Uncharacterized protein</fullName>
    </submittedName>
</protein>
<sequence>MAARLRPAARTGAIAVAAALAAALIGAGPTQAEPVSQAPALLAGGLQALSLGQIPFDAELAAALRALKAAGGDQMTTEALQAILEAGGQLDPSSLLPGTDGDPAAPASPTAPAPAPADPNPAAPAPADPAAPAPAPADPALPAPAPAAANDVDSPLGVAGSGLEALERLTGAKALTPAFAPFCGTPTDDNPLGLVTAPAVGFPGPFPKVGDKTAGEALGDLLDGLGIGALGDLLDQNQDLTEITSALSADQTAYALLPPAGHTRDNFQVAWFNTASMKGGLADLKPVSEITDSAALKALTRSAPIRMARVDTGQGSILTAVFGTTTNAGRTCFFLPAVGIVDTPAS</sequence>
<proteinExistence type="predicted"/>
<dbReference type="RefSeq" id="WP_345312882.1">
    <property type="nucleotide sequence ID" value="NZ_BAABIE010000005.1"/>
</dbReference>
<feature type="compositionally biased region" description="Pro residues" evidence="1">
    <location>
        <begin position="109"/>
        <end position="145"/>
    </location>
</feature>
<feature type="region of interest" description="Disordered" evidence="1">
    <location>
        <begin position="90"/>
        <end position="148"/>
    </location>
</feature>
<organism evidence="3 4">
    <name type="scientific">Gordonia alkaliphila</name>
    <dbReference type="NCBI Taxonomy" id="1053547"/>
    <lineage>
        <taxon>Bacteria</taxon>
        <taxon>Bacillati</taxon>
        <taxon>Actinomycetota</taxon>
        <taxon>Actinomycetes</taxon>
        <taxon>Mycobacteriales</taxon>
        <taxon>Gordoniaceae</taxon>
        <taxon>Gordonia</taxon>
    </lineage>
</organism>